<evidence type="ECO:0000256" key="1">
    <source>
        <dbReference type="ARBA" id="ARBA00023015"/>
    </source>
</evidence>
<dbReference type="Proteomes" id="UP000824025">
    <property type="component" value="Unassembled WGS sequence"/>
</dbReference>
<gene>
    <name evidence="5" type="ORF">H9726_05685</name>
</gene>
<dbReference type="GO" id="GO:0043565">
    <property type="term" value="F:sequence-specific DNA binding"/>
    <property type="evidence" value="ECO:0007669"/>
    <property type="project" value="InterPro"/>
</dbReference>
<protein>
    <submittedName>
        <fullName evidence="5">AraC family transcriptional regulator</fullName>
    </submittedName>
</protein>
<accession>A0A9D2D7B3</accession>
<dbReference type="SMART" id="SM00342">
    <property type="entry name" value="HTH_ARAC"/>
    <property type="match status" value="1"/>
</dbReference>
<evidence type="ECO:0000313" key="5">
    <source>
        <dbReference type="EMBL" id="HIZ09961.1"/>
    </source>
</evidence>
<proteinExistence type="predicted"/>
<reference evidence="5" key="2">
    <citation type="submission" date="2021-04" db="EMBL/GenBank/DDBJ databases">
        <authorList>
            <person name="Gilroy R."/>
        </authorList>
    </citation>
    <scope>NUCLEOTIDE SEQUENCE</scope>
    <source>
        <strain evidence="5">CHK192-19661</strain>
    </source>
</reference>
<dbReference type="InterPro" id="IPR018060">
    <property type="entry name" value="HTH_AraC"/>
</dbReference>
<reference evidence="5" key="1">
    <citation type="journal article" date="2021" name="PeerJ">
        <title>Extensive microbial diversity within the chicken gut microbiome revealed by metagenomics and culture.</title>
        <authorList>
            <person name="Gilroy R."/>
            <person name="Ravi A."/>
            <person name="Getino M."/>
            <person name="Pursley I."/>
            <person name="Horton D.L."/>
            <person name="Alikhan N.F."/>
            <person name="Baker D."/>
            <person name="Gharbi K."/>
            <person name="Hall N."/>
            <person name="Watson M."/>
            <person name="Adriaenssens E.M."/>
            <person name="Foster-Nyarko E."/>
            <person name="Jarju S."/>
            <person name="Secka A."/>
            <person name="Antonio M."/>
            <person name="Oren A."/>
            <person name="Chaudhuri R.R."/>
            <person name="La Ragione R."/>
            <person name="Hildebrand F."/>
            <person name="Pallen M.J."/>
        </authorList>
    </citation>
    <scope>NUCLEOTIDE SEQUENCE</scope>
    <source>
        <strain evidence="5">CHK192-19661</strain>
    </source>
</reference>
<keyword evidence="3" id="KW-0804">Transcription</keyword>
<dbReference type="PANTHER" id="PTHR43280:SF34">
    <property type="entry name" value="ARAC-FAMILY TRANSCRIPTIONAL REGULATOR"/>
    <property type="match status" value="1"/>
</dbReference>
<sequence length="287" mass="33751">MEKLLSRNYIKKGDDIYVIHYKQSKLEPKHTHEFIEIVYIIEGAGRHKIDDELYEVKKGNLLFIRPGQVHSFVPDPTLDYVNIVIEPTFFARRAMNHDCLDKLFSLFVYQDMQGQDQVKCLVEFGGVEMADVEHLVRLMTEEYDKKEPEYDSIICLYVQVLISKTIRWIEGKGKGEKLDLVMEDILRFVNSEYKEKISLADIAQKYFYNPSYFSRLIKNYFGKSFSDLVRDRRIERATELLVTTDLSMEEIATGVGYADCKQFYKVFKQTYNCTPSVYRSKNRPTNK</sequence>
<dbReference type="SUPFAM" id="SSF51215">
    <property type="entry name" value="Regulatory protein AraC"/>
    <property type="match status" value="1"/>
</dbReference>
<evidence type="ECO:0000313" key="6">
    <source>
        <dbReference type="Proteomes" id="UP000824025"/>
    </source>
</evidence>
<dbReference type="EMBL" id="DXCF01000030">
    <property type="protein sequence ID" value="HIZ09961.1"/>
    <property type="molecule type" value="Genomic_DNA"/>
</dbReference>
<dbReference type="PROSITE" id="PS01124">
    <property type="entry name" value="HTH_ARAC_FAMILY_2"/>
    <property type="match status" value="1"/>
</dbReference>
<dbReference type="InterPro" id="IPR003313">
    <property type="entry name" value="AraC-bd"/>
</dbReference>
<evidence type="ECO:0000256" key="2">
    <source>
        <dbReference type="ARBA" id="ARBA00023125"/>
    </source>
</evidence>
<dbReference type="InterPro" id="IPR018062">
    <property type="entry name" value="HTH_AraC-typ_CS"/>
</dbReference>
<dbReference type="AlphaFoldDB" id="A0A9D2D7B3"/>
<dbReference type="SUPFAM" id="SSF46689">
    <property type="entry name" value="Homeodomain-like"/>
    <property type="match status" value="2"/>
</dbReference>
<dbReference type="PROSITE" id="PS00041">
    <property type="entry name" value="HTH_ARAC_FAMILY_1"/>
    <property type="match status" value="1"/>
</dbReference>
<keyword evidence="1" id="KW-0805">Transcription regulation</keyword>
<comment type="caution">
    <text evidence="5">The sequence shown here is derived from an EMBL/GenBank/DDBJ whole genome shotgun (WGS) entry which is preliminary data.</text>
</comment>
<feature type="domain" description="HTH araC/xylS-type" evidence="4">
    <location>
        <begin position="183"/>
        <end position="281"/>
    </location>
</feature>
<dbReference type="InterPro" id="IPR014710">
    <property type="entry name" value="RmlC-like_jellyroll"/>
</dbReference>
<keyword evidence="2" id="KW-0238">DNA-binding</keyword>
<dbReference type="Gene3D" id="1.10.10.60">
    <property type="entry name" value="Homeodomain-like"/>
    <property type="match status" value="2"/>
</dbReference>
<organism evidence="5 6">
    <name type="scientific">Candidatus Borkfalkia avicola</name>
    <dbReference type="NCBI Taxonomy" id="2838503"/>
    <lineage>
        <taxon>Bacteria</taxon>
        <taxon>Bacillati</taxon>
        <taxon>Bacillota</taxon>
        <taxon>Clostridia</taxon>
        <taxon>Christensenellales</taxon>
        <taxon>Christensenellaceae</taxon>
        <taxon>Candidatus Borkfalkia</taxon>
    </lineage>
</organism>
<dbReference type="Pfam" id="PF02311">
    <property type="entry name" value="AraC_binding"/>
    <property type="match status" value="1"/>
</dbReference>
<dbReference type="GO" id="GO:0003700">
    <property type="term" value="F:DNA-binding transcription factor activity"/>
    <property type="evidence" value="ECO:0007669"/>
    <property type="project" value="InterPro"/>
</dbReference>
<dbReference type="Pfam" id="PF12833">
    <property type="entry name" value="HTH_18"/>
    <property type="match status" value="1"/>
</dbReference>
<dbReference type="Gene3D" id="2.60.120.10">
    <property type="entry name" value="Jelly Rolls"/>
    <property type="match status" value="1"/>
</dbReference>
<dbReference type="PANTHER" id="PTHR43280">
    <property type="entry name" value="ARAC-FAMILY TRANSCRIPTIONAL REGULATOR"/>
    <property type="match status" value="1"/>
</dbReference>
<evidence type="ECO:0000259" key="4">
    <source>
        <dbReference type="PROSITE" id="PS01124"/>
    </source>
</evidence>
<dbReference type="InterPro" id="IPR009057">
    <property type="entry name" value="Homeodomain-like_sf"/>
</dbReference>
<evidence type="ECO:0000256" key="3">
    <source>
        <dbReference type="ARBA" id="ARBA00023163"/>
    </source>
</evidence>
<name>A0A9D2D7B3_9FIRM</name>
<dbReference type="InterPro" id="IPR037923">
    <property type="entry name" value="HTH-like"/>
</dbReference>